<feature type="chain" id="PRO_5017030405" evidence="1">
    <location>
        <begin position="40"/>
        <end position="319"/>
    </location>
</feature>
<name>A0A345SS48_9ACTN</name>
<dbReference type="PANTHER" id="PTHR32015:SF1">
    <property type="entry name" value="LIPASE"/>
    <property type="match status" value="1"/>
</dbReference>
<keyword evidence="1" id="KW-0732">Signal</keyword>
<dbReference type="GO" id="GO:0016042">
    <property type="term" value="P:lipid catabolic process"/>
    <property type="evidence" value="ECO:0007669"/>
    <property type="project" value="InterPro"/>
</dbReference>
<protein>
    <submittedName>
        <fullName evidence="2">Alpha/beta fold hydrolase</fullName>
    </submittedName>
</protein>
<dbReference type="AlphaFoldDB" id="A0A345SS48"/>
<dbReference type="InterPro" id="IPR029058">
    <property type="entry name" value="AB_hydrolase_fold"/>
</dbReference>
<feature type="signal peptide" evidence="1">
    <location>
        <begin position="1"/>
        <end position="39"/>
    </location>
</feature>
<organism evidence="2 3">
    <name type="scientific">Peterkaempfera bronchialis</name>
    <dbReference type="NCBI Taxonomy" id="2126346"/>
    <lineage>
        <taxon>Bacteria</taxon>
        <taxon>Bacillati</taxon>
        <taxon>Actinomycetota</taxon>
        <taxon>Actinomycetes</taxon>
        <taxon>Kitasatosporales</taxon>
        <taxon>Streptomycetaceae</taxon>
        <taxon>Peterkaempfera</taxon>
    </lineage>
</organism>
<accession>A0A345SS48</accession>
<dbReference type="SUPFAM" id="SSF53474">
    <property type="entry name" value="alpha/beta-Hydrolases"/>
    <property type="match status" value="1"/>
</dbReference>
<dbReference type="Proteomes" id="UP000249340">
    <property type="component" value="Chromosome"/>
</dbReference>
<dbReference type="InterPro" id="IPR002918">
    <property type="entry name" value="Lipase_EstA/Esterase_EstB"/>
</dbReference>
<dbReference type="RefSeq" id="WP_111489700.1">
    <property type="nucleotide sequence ID" value="NZ_CP031264.1"/>
</dbReference>
<evidence type="ECO:0000313" key="2">
    <source>
        <dbReference type="EMBL" id="AXI76553.1"/>
    </source>
</evidence>
<dbReference type="Gene3D" id="3.40.50.1820">
    <property type="entry name" value="alpha/beta hydrolase"/>
    <property type="match status" value="1"/>
</dbReference>
<dbReference type="OrthoDB" id="8871309at2"/>
<gene>
    <name evidence="2" type="ORF">C7M71_002765</name>
</gene>
<evidence type="ECO:0000256" key="1">
    <source>
        <dbReference type="SAM" id="SignalP"/>
    </source>
</evidence>
<reference evidence="3" key="1">
    <citation type="submission" date="2018-07" db="EMBL/GenBank/DDBJ databases">
        <title>Streptacidiphilus bronchialis DSM 106435 chromosome.</title>
        <authorList>
            <person name="Batra D."/>
            <person name="Gulvik C.A."/>
        </authorList>
    </citation>
    <scope>NUCLEOTIDE SEQUENCE [LARGE SCALE GENOMIC DNA]</scope>
    <source>
        <strain evidence="3">DSM 106435</strain>
    </source>
</reference>
<dbReference type="EMBL" id="CP031264">
    <property type="protein sequence ID" value="AXI76553.1"/>
    <property type="molecule type" value="Genomic_DNA"/>
</dbReference>
<sequence length="319" mass="32860">MRLPLPSAARKRLRRPAAVLTALAAASALLFAGAAPASAATAQLPVRYSPLGGLLPSLTDPSSAPPGANDWNCRPGSAHPRPVVLVNGTFANMRNNWDSLSPLLHNRGYCVYAFNYGGPAGNVIQSIGDIPTSAGQLSAFVDRVLAATGSSQVDLVGHSQGGLLPRYYLNFLGGAPKVHALVGLAPSNHGTTLDGLVTLASAVNLLGLVNPLVSAACTACVQQEVGSDFVRRMNAVPDTVPGVDYTVISTAYDAVVTPYRSTFLAGSRVTNITLQDQCGWDFSGHVGIAFSPNALGAVLNALDPAHAAAVPCTLYVPGL</sequence>
<dbReference type="GO" id="GO:0016298">
    <property type="term" value="F:lipase activity"/>
    <property type="evidence" value="ECO:0007669"/>
    <property type="project" value="TreeGrafter"/>
</dbReference>
<proteinExistence type="predicted"/>
<dbReference type="KEGG" id="stri:C7M71_002765"/>
<evidence type="ECO:0000313" key="3">
    <source>
        <dbReference type="Proteomes" id="UP000249340"/>
    </source>
</evidence>
<dbReference type="Pfam" id="PF01674">
    <property type="entry name" value="Lipase_2"/>
    <property type="match status" value="1"/>
</dbReference>
<keyword evidence="2" id="KW-0378">Hydrolase</keyword>
<keyword evidence="3" id="KW-1185">Reference proteome</keyword>
<dbReference type="PANTHER" id="PTHR32015">
    <property type="entry name" value="FASTING INDUCED LIPASE"/>
    <property type="match status" value="1"/>
</dbReference>